<dbReference type="SUPFAM" id="SSF55781">
    <property type="entry name" value="GAF domain-like"/>
    <property type="match status" value="1"/>
</dbReference>
<name>A0A4R7PC74_9GAMM</name>
<feature type="transmembrane region" description="Helical" evidence="1">
    <location>
        <begin position="7"/>
        <end position="25"/>
    </location>
</feature>
<dbReference type="AlphaFoldDB" id="A0A4R7PC74"/>
<accession>A0A4R7PC74</accession>
<keyword evidence="5" id="KW-1185">Reference proteome</keyword>
<evidence type="ECO:0000259" key="2">
    <source>
        <dbReference type="Pfam" id="PF13185"/>
    </source>
</evidence>
<keyword evidence="1" id="KW-1133">Transmembrane helix</keyword>
<feature type="domain" description="Histidine kinase VP0354-like sensor" evidence="3">
    <location>
        <begin position="75"/>
        <end position="273"/>
    </location>
</feature>
<dbReference type="Proteomes" id="UP000295341">
    <property type="component" value="Unassembled WGS sequence"/>
</dbReference>
<evidence type="ECO:0000313" key="5">
    <source>
        <dbReference type="Proteomes" id="UP000295341"/>
    </source>
</evidence>
<dbReference type="InterPro" id="IPR029151">
    <property type="entry name" value="Sensor-like_sf"/>
</dbReference>
<reference evidence="4 5" key="1">
    <citation type="submission" date="2019-03" db="EMBL/GenBank/DDBJ databases">
        <title>Genomic Encyclopedia of Type Strains, Phase IV (KMG-IV): sequencing the most valuable type-strain genomes for metagenomic binning, comparative biology and taxonomic classification.</title>
        <authorList>
            <person name="Goeker M."/>
        </authorList>
    </citation>
    <scope>NUCLEOTIDE SEQUENCE [LARGE SCALE GENOMIC DNA]</scope>
    <source>
        <strain evidence="4 5">DSM 26377</strain>
    </source>
</reference>
<dbReference type="SUPFAM" id="SSF103190">
    <property type="entry name" value="Sensory domain-like"/>
    <property type="match status" value="2"/>
</dbReference>
<dbReference type="InterPro" id="IPR003018">
    <property type="entry name" value="GAF"/>
</dbReference>
<dbReference type="RefSeq" id="WP_133879915.1">
    <property type="nucleotide sequence ID" value="NZ_MWIN01000014.1"/>
</dbReference>
<gene>
    <name evidence="4" type="ORF">DFR24_0688</name>
</gene>
<dbReference type="InterPro" id="IPR048760">
    <property type="entry name" value="VP0354-like_sensor_dom"/>
</dbReference>
<dbReference type="Gene3D" id="3.30.450.40">
    <property type="match status" value="1"/>
</dbReference>
<evidence type="ECO:0000256" key="1">
    <source>
        <dbReference type="SAM" id="Phobius"/>
    </source>
</evidence>
<dbReference type="OrthoDB" id="2521613at2"/>
<feature type="domain" description="GAF" evidence="2">
    <location>
        <begin position="370"/>
        <end position="503"/>
    </location>
</feature>
<dbReference type="EMBL" id="SOBT01000008">
    <property type="protein sequence ID" value="TDU31322.1"/>
    <property type="molecule type" value="Genomic_DNA"/>
</dbReference>
<sequence length="514" mass="57165">MRAWARIFLPIAAIVVAVFAFYARVESQHQMDALIEAEQVRLRMAGQRLVETFTDAVVDLRVISSAPAIRDFDPGQPQSRANAEALFASYVREDWAYDQLRLLDSKGMERVRVNRAPEGAQAIPVEALQDKSGRGDAVETLNLLARQTWVSRMELNIEHDVVEVPHRPVLRLAMRVSAGQQHVDYALVASLRGAVVLKGLRDFVSTSEGEVWLLDIDGYWLMHPDPRMAWGRQLDPSRNVKQRLPALAAELEHGPGVLMVDGSLYVHRRIEPLRKLAAEGLVSPSPVFDLVSRTPAELLPSRLPVELWLPMVVILLISAIGSALLAQTRLRSAAAERRERTLLEERSSSNELRSWIQDHIYQLSLKIHAARDLKSFGTALLAELAPTLNLAAACVYALQDGRARPIAGFGLPDRFELREFAPGEGLVGESIRTREEQRMRPPPPGYLDVSAGLGDGPPADLRVLPLWVHGRTVGVLELAFLRLLDSREEEFLRQVLPLLALNLDGLLDRHPGSG</sequence>
<dbReference type="Pfam" id="PF21623">
    <property type="entry name" value="HK_sensor_dom_bact"/>
    <property type="match status" value="1"/>
</dbReference>
<proteinExistence type="predicted"/>
<protein>
    <submittedName>
        <fullName evidence="4">GAF domain-containing protein</fullName>
    </submittedName>
</protein>
<feature type="transmembrane region" description="Helical" evidence="1">
    <location>
        <begin position="307"/>
        <end position="326"/>
    </location>
</feature>
<dbReference type="InterPro" id="IPR029016">
    <property type="entry name" value="GAF-like_dom_sf"/>
</dbReference>
<dbReference type="Pfam" id="PF13185">
    <property type="entry name" value="GAF_2"/>
    <property type="match status" value="1"/>
</dbReference>
<organism evidence="4 5">
    <name type="scientific">Panacagrimonas perspica</name>
    <dbReference type="NCBI Taxonomy" id="381431"/>
    <lineage>
        <taxon>Bacteria</taxon>
        <taxon>Pseudomonadati</taxon>
        <taxon>Pseudomonadota</taxon>
        <taxon>Gammaproteobacteria</taxon>
        <taxon>Nevskiales</taxon>
        <taxon>Nevskiaceae</taxon>
        <taxon>Panacagrimonas</taxon>
    </lineage>
</organism>
<dbReference type="Gene3D" id="3.30.450.20">
    <property type="entry name" value="PAS domain"/>
    <property type="match status" value="2"/>
</dbReference>
<comment type="caution">
    <text evidence="4">The sequence shown here is derived from an EMBL/GenBank/DDBJ whole genome shotgun (WGS) entry which is preliminary data.</text>
</comment>
<keyword evidence="1" id="KW-0812">Transmembrane</keyword>
<evidence type="ECO:0000313" key="4">
    <source>
        <dbReference type="EMBL" id="TDU31322.1"/>
    </source>
</evidence>
<evidence type="ECO:0000259" key="3">
    <source>
        <dbReference type="Pfam" id="PF21623"/>
    </source>
</evidence>
<keyword evidence="1" id="KW-0472">Membrane</keyword>